<keyword evidence="2" id="KW-0812">Transmembrane</keyword>
<dbReference type="Pfam" id="PF07466">
    <property type="entry name" value="DUF1517"/>
    <property type="match status" value="1"/>
</dbReference>
<dbReference type="InterPro" id="IPR010903">
    <property type="entry name" value="DUF1517"/>
</dbReference>
<keyword evidence="4" id="KW-1185">Reference proteome</keyword>
<dbReference type="InterPro" id="IPR053023">
    <property type="entry name" value="FLAP_modulator"/>
</dbReference>
<feature type="region of interest" description="Disordered" evidence="1">
    <location>
        <begin position="31"/>
        <end position="102"/>
    </location>
</feature>
<name>A0A0F6VZA5_9BACT</name>
<dbReference type="PANTHER" id="PTHR33975">
    <property type="entry name" value="MYELIN-ASSOCIATED OLIGODENDROCYTE BASIC PROTEIN"/>
    <property type="match status" value="1"/>
</dbReference>
<dbReference type="AlphaFoldDB" id="A0A0F6VZA5"/>
<evidence type="ECO:0000256" key="2">
    <source>
        <dbReference type="SAM" id="Phobius"/>
    </source>
</evidence>
<evidence type="ECO:0000313" key="3">
    <source>
        <dbReference type="EMBL" id="AKF03450.1"/>
    </source>
</evidence>
<evidence type="ECO:0000313" key="4">
    <source>
        <dbReference type="Proteomes" id="UP000034883"/>
    </source>
</evidence>
<dbReference type="PANTHER" id="PTHR33975:SF2">
    <property type="entry name" value="MYELIN-ASSOCIATED OLIGODENDROCYTE BASIC PROTEIN"/>
    <property type="match status" value="1"/>
</dbReference>
<dbReference type="Proteomes" id="UP000034883">
    <property type="component" value="Chromosome"/>
</dbReference>
<gene>
    <name evidence="3" type="ORF">DB32_000599</name>
</gene>
<dbReference type="KEGG" id="samy:DB32_000599"/>
<dbReference type="STRING" id="927083.DB32_000599"/>
<feature type="compositionally biased region" description="Basic and acidic residues" evidence="1">
    <location>
        <begin position="62"/>
        <end position="93"/>
    </location>
</feature>
<feature type="transmembrane region" description="Helical" evidence="2">
    <location>
        <begin position="103"/>
        <end position="126"/>
    </location>
</feature>
<dbReference type="EMBL" id="CP011125">
    <property type="protein sequence ID" value="AKF03450.1"/>
    <property type="molecule type" value="Genomic_DNA"/>
</dbReference>
<protein>
    <submittedName>
        <fullName evidence="3">Putative glycine rich membrane protein</fullName>
    </submittedName>
</protein>
<organism evidence="3 4">
    <name type="scientific">Sandaracinus amylolyticus</name>
    <dbReference type="NCBI Taxonomy" id="927083"/>
    <lineage>
        <taxon>Bacteria</taxon>
        <taxon>Pseudomonadati</taxon>
        <taxon>Myxococcota</taxon>
        <taxon>Polyangia</taxon>
        <taxon>Polyangiales</taxon>
        <taxon>Sandaracinaceae</taxon>
        <taxon>Sandaracinus</taxon>
    </lineage>
</organism>
<evidence type="ECO:0000256" key="1">
    <source>
        <dbReference type="SAM" id="MobiDB-lite"/>
    </source>
</evidence>
<proteinExistence type="predicted"/>
<accession>A0A0F6VZA5</accession>
<keyword evidence="2" id="KW-0472">Membrane</keyword>
<feature type="compositionally biased region" description="Gly residues" evidence="1">
    <location>
        <begin position="31"/>
        <end position="42"/>
    </location>
</feature>
<keyword evidence="2" id="KW-1133">Transmembrane helix</keyword>
<reference evidence="3 4" key="1">
    <citation type="submission" date="2015-03" db="EMBL/GenBank/DDBJ databases">
        <title>Genome assembly of Sandaracinus amylolyticus DSM 53668.</title>
        <authorList>
            <person name="Sharma G."/>
            <person name="Subramanian S."/>
        </authorList>
    </citation>
    <scope>NUCLEOTIDE SEQUENCE [LARGE SCALE GENOMIC DNA]</scope>
    <source>
        <strain evidence="3 4">DSM 53668</strain>
    </source>
</reference>
<sequence length="381" mass="41596">MIALLLVATIASAQETGGSFGGGDWGDHGSHGGGSYGGGSYEGGSYERGRAPSGGGPGTLEWMERERERREREERERRERERETFEPRSDDVPRSSGGRRTSISSRSCFLCFAPLLVGGLILWVLVQSRRHTRALRDDETTFAGSGPIPRAQSPLWNGVDLTQLRLVIDWRARRFVQSELARMATSGRTATKEGRAELLHATVRLLRSAELAWLYAGEMSFRPMSPPQAQGVFMRLAQSARAKFTTEVVRAEGATVRTAEPGALRAKEHEGQGVVLITLIVAARREIHDVRPHDAADVERLLESLERIGASELVAFEVVWTPAAEDDRMSTAELESIHPDVVRIGGIGGRVFCGHCGGPYAIEIARCPHCGAPNDAMVKST</sequence>